<comment type="catalytic activity">
    <reaction evidence="13">
        <text>L-2,4-diaminobutanoate + 2-oxoglutarate = L-aspartate 4-semialdehyde + L-glutamate</text>
        <dbReference type="Rhea" id="RHEA:11160"/>
        <dbReference type="ChEBI" id="CHEBI:16810"/>
        <dbReference type="ChEBI" id="CHEBI:29985"/>
        <dbReference type="ChEBI" id="CHEBI:58761"/>
        <dbReference type="ChEBI" id="CHEBI:537519"/>
        <dbReference type="EC" id="2.6.1.76"/>
    </reaction>
</comment>
<dbReference type="PROSITE" id="PS00600">
    <property type="entry name" value="AA_TRANSFER_CLASS_3"/>
    <property type="match status" value="1"/>
</dbReference>
<evidence type="ECO:0000256" key="3">
    <source>
        <dbReference type="ARBA" id="ARBA00004946"/>
    </source>
</evidence>
<keyword evidence="17" id="KW-1185">Reference proteome</keyword>
<dbReference type="SUPFAM" id="SSF53383">
    <property type="entry name" value="PLP-dependent transferases"/>
    <property type="match status" value="1"/>
</dbReference>
<evidence type="ECO:0000256" key="14">
    <source>
        <dbReference type="RuleBase" id="RU003560"/>
    </source>
</evidence>
<dbReference type="PIRSF" id="PIRSF000521">
    <property type="entry name" value="Transaminase_4ab_Lys_Orn"/>
    <property type="match status" value="1"/>
</dbReference>
<protein>
    <recommendedName>
        <fullName evidence="6">Diaminobutyrate--2-oxoglutarate transaminase</fullName>
        <ecNumber evidence="5">2.6.1.76</ecNumber>
    </recommendedName>
    <alternativeName>
        <fullName evidence="11">DABA aminotransferase</fullName>
    </alternativeName>
    <alternativeName>
        <fullName evidence="12">Diaminobutyrate--2-oxoglutarate aminotransferase</fullName>
    </alternativeName>
    <alternativeName>
        <fullName evidence="10">L-2,4-diaminobutyric acid transaminase</fullName>
    </alternativeName>
</protein>
<sequence>MAYPEGLRLAEPPATGTAEPADDLLERQRRRESSARSYPRRLPIALVAASGSTVRDRQGREYLDCLAGAGALALGHHHPVVVQALRDVLDEGTPLSTLDLPTPVRDRFVEQLFEVLPEPLRDGRILFCGPTGADAVEAAVKLARTATGRSGVLAFGGAYHGMTQGTLALTGRKAVKEPLGTLLPDVHHLPFPTAFRSPFGVSDSDGAAMAGRLVEWALTDDLSGIATPAAVIAEPVQGEGGVQPMPPAFAATVRRATRAANTVLIADEVQTGLGRTGDLWASEAIGLDPDVLVLSKAIGGGLPLAVIVHRGELDGWQPGAHAGTFRGQTLALAAGAATIREVVRAGLAQRAREAGRRLTEGLLAVAADDPRVGHVRGRGLMAGAELVDPGVVDADGVPVPDGWLAARVQRAMLERGVIVEVGGTHDAVVRFLPPLIITDDELDRAVEAFGAALRSVHADEGADR</sequence>
<comment type="similarity">
    <text evidence="4 14">Belongs to the class-III pyridoxal-phosphate-dependent aminotransferase family.</text>
</comment>
<comment type="pathway">
    <text evidence="3">Amine and polyamine biosynthesis; ectoine biosynthesis; L-ectoine from L-aspartate 4-semialdehyde: step 1/3.</text>
</comment>
<proteinExistence type="inferred from homology"/>
<evidence type="ECO:0000256" key="11">
    <source>
        <dbReference type="ARBA" id="ARBA00030665"/>
    </source>
</evidence>
<reference evidence="16 17" key="1">
    <citation type="submission" date="2018-01" db="EMBL/GenBank/DDBJ databases">
        <title>Draft genome sequence of Jiangella sp. GTF31.</title>
        <authorList>
            <person name="Sahin N."/>
            <person name="Ay H."/>
            <person name="Saygin H."/>
        </authorList>
    </citation>
    <scope>NUCLEOTIDE SEQUENCE [LARGE SCALE GENOMIC DNA]</scope>
    <source>
        <strain evidence="16 17">GTF31</strain>
    </source>
</reference>
<comment type="cofactor">
    <cofactor evidence="1">
        <name>pyridoxal 5'-phosphate</name>
        <dbReference type="ChEBI" id="CHEBI:597326"/>
    </cofactor>
</comment>
<evidence type="ECO:0000256" key="10">
    <source>
        <dbReference type="ARBA" id="ARBA00029744"/>
    </source>
</evidence>
<comment type="caution">
    <text evidence="16">The sequence shown here is derived from an EMBL/GenBank/DDBJ whole genome shotgun (WGS) entry which is preliminary data.</text>
</comment>
<evidence type="ECO:0000256" key="12">
    <source>
        <dbReference type="ARBA" id="ARBA00031476"/>
    </source>
</evidence>
<evidence type="ECO:0000256" key="6">
    <source>
        <dbReference type="ARBA" id="ARBA00014798"/>
    </source>
</evidence>
<evidence type="ECO:0000313" key="17">
    <source>
        <dbReference type="Proteomes" id="UP000248764"/>
    </source>
</evidence>
<dbReference type="Gene3D" id="3.90.1150.10">
    <property type="entry name" value="Aspartate Aminotransferase, domain 1"/>
    <property type="match status" value="1"/>
</dbReference>
<dbReference type="Gene3D" id="3.40.640.10">
    <property type="entry name" value="Type I PLP-dependent aspartate aminotransferase-like (Major domain)"/>
    <property type="match status" value="1"/>
</dbReference>
<dbReference type="CDD" id="cd00610">
    <property type="entry name" value="OAT_like"/>
    <property type="match status" value="1"/>
</dbReference>
<dbReference type="InterPro" id="IPR015421">
    <property type="entry name" value="PyrdxlP-dep_Trfase_major"/>
</dbReference>
<dbReference type="InterPro" id="IPR015422">
    <property type="entry name" value="PyrdxlP-dep_Trfase_small"/>
</dbReference>
<name>A0A2W2B5Q3_9ACTN</name>
<dbReference type="InterPro" id="IPR005814">
    <property type="entry name" value="Aminotrans_3"/>
</dbReference>
<evidence type="ECO:0000256" key="4">
    <source>
        <dbReference type="ARBA" id="ARBA00008954"/>
    </source>
</evidence>
<evidence type="ECO:0000256" key="15">
    <source>
        <dbReference type="SAM" id="MobiDB-lite"/>
    </source>
</evidence>
<dbReference type="AlphaFoldDB" id="A0A2W2B5Q3"/>
<dbReference type="FunFam" id="3.40.640.10:FF:000004">
    <property type="entry name" value="Acetylornithine aminotransferase"/>
    <property type="match status" value="1"/>
</dbReference>
<evidence type="ECO:0000256" key="13">
    <source>
        <dbReference type="ARBA" id="ARBA00049111"/>
    </source>
</evidence>
<evidence type="ECO:0000256" key="9">
    <source>
        <dbReference type="ARBA" id="ARBA00022898"/>
    </source>
</evidence>
<dbReference type="NCBIfam" id="TIGR00709">
    <property type="entry name" value="dat"/>
    <property type="match status" value="1"/>
</dbReference>
<dbReference type="EC" id="2.6.1.76" evidence="5"/>
<dbReference type="InterPro" id="IPR049704">
    <property type="entry name" value="Aminotrans_3_PPA_site"/>
</dbReference>
<evidence type="ECO:0000256" key="7">
    <source>
        <dbReference type="ARBA" id="ARBA00022576"/>
    </source>
</evidence>
<dbReference type="InterPro" id="IPR015424">
    <property type="entry name" value="PyrdxlP-dep_Trfase"/>
</dbReference>
<feature type="compositionally biased region" description="Low complexity" evidence="15">
    <location>
        <begin position="10"/>
        <end position="19"/>
    </location>
</feature>
<dbReference type="EMBL" id="POTW01000034">
    <property type="protein sequence ID" value="PZF82675.1"/>
    <property type="molecule type" value="Genomic_DNA"/>
</dbReference>
<dbReference type="PANTHER" id="PTHR43552">
    <property type="entry name" value="DIAMINOBUTYRATE--2-OXOGLUTARATE AMINOTRANSFERASE"/>
    <property type="match status" value="1"/>
</dbReference>
<evidence type="ECO:0000313" key="16">
    <source>
        <dbReference type="EMBL" id="PZF82675.1"/>
    </source>
</evidence>
<evidence type="ECO:0000256" key="8">
    <source>
        <dbReference type="ARBA" id="ARBA00022679"/>
    </source>
</evidence>
<dbReference type="GO" id="GO:0045303">
    <property type="term" value="F:diaminobutyrate-2-oxoglutarate transaminase activity"/>
    <property type="evidence" value="ECO:0007669"/>
    <property type="project" value="UniProtKB-EC"/>
</dbReference>
<dbReference type="PANTHER" id="PTHR43552:SF1">
    <property type="entry name" value="DIAMINOBUTYRATE--2-OXOGLUTARATE AMINOTRANSFERASE"/>
    <property type="match status" value="1"/>
</dbReference>
<feature type="region of interest" description="Disordered" evidence="15">
    <location>
        <begin position="1"/>
        <end position="21"/>
    </location>
</feature>
<dbReference type="Proteomes" id="UP000248764">
    <property type="component" value="Unassembled WGS sequence"/>
</dbReference>
<evidence type="ECO:0000256" key="2">
    <source>
        <dbReference type="ARBA" id="ARBA00002189"/>
    </source>
</evidence>
<evidence type="ECO:0000256" key="5">
    <source>
        <dbReference type="ARBA" id="ARBA00013155"/>
    </source>
</evidence>
<organism evidence="16 17">
    <name type="scientific">Jiangella anatolica</name>
    <dbReference type="NCBI Taxonomy" id="2670374"/>
    <lineage>
        <taxon>Bacteria</taxon>
        <taxon>Bacillati</taxon>
        <taxon>Actinomycetota</taxon>
        <taxon>Actinomycetes</taxon>
        <taxon>Jiangellales</taxon>
        <taxon>Jiangellaceae</taxon>
        <taxon>Jiangella</taxon>
    </lineage>
</organism>
<accession>A0A2W2B5Q3</accession>
<gene>
    <name evidence="16" type="ORF">C1I92_15550</name>
</gene>
<comment type="function">
    <text evidence="2">Catalyzes reversively the conversion of L-aspartate beta-semialdehyde (ASA) to L-2,4-diaminobutyrate (DABA) by transamination with L-glutamate.</text>
</comment>
<dbReference type="InterPro" id="IPR004637">
    <property type="entry name" value="Dat"/>
</dbReference>
<keyword evidence="9 14" id="KW-0663">Pyridoxal phosphate</keyword>
<dbReference type="GO" id="GO:0030170">
    <property type="term" value="F:pyridoxal phosphate binding"/>
    <property type="evidence" value="ECO:0007669"/>
    <property type="project" value="InterPro"/>
</dbReference>
<keyword evidence="8" id="KW-0808">Transferase</keyword>
<keyword evidence="7" id="KW-0032">Aminotransferase</keyword>
<dbReference type="RefSeq" id="WP_111255567.1">
    <property type="nucleotide sequence ID" value="NZ_POTW01000034.1"/>
</dbReference>
<dbReference type="Pfam" id="PF00202">
    <property type="entry name" value="Aminotran_3"/>
    <property type="match status" value="1"/>
</dbReference>
<evidence type="ECO:0000256" key="1">
    <source>
        <dbReference type="ARBA" id="ARBA00001933"/>
    </source>
</evidence>